<dbReference type="InterPro" id="IPR038440">
    <property type="entry name" value="FimV_C_sf"/>
</dbReference>
<accession>A0ABT0GJT6</accession>
<feature type="region of interest" description="Disordered" evidence="1">
    <location>
        <begin position="742"/>
        <end position="784"/>
    </location>
</feature>
<dbReference type="Gene3D" id="3.10.350.10">
    <property type="entry name" value="LysM domain"/>
    <property type="match status" value="1"/>
</dbReference>
<dbReference type="RefSeq" id="WP_248210260.1">
    <property type="nucleotide sequence ID" value="NZ_JALNMH010000011.1"/>
</dbReference>
<evidence type="ECO:0000313" key="4">
    <source>
        <dbReference type="EMBL" id="MCK7594673.1"/>
    </source>
</evidence>
<feature type="compositionally biased region" description="Pro residues" evidence="1">
    <location>
        <begin position="165"/>
        <end position="176"/>
    </location>
</feature>
<dbReference type="EMBL" id="JALNMH010000011">
    <property type="protein sequence ID" value="MCK7594673.1"/>
    <property type="molecule type" value="Genomic_DNA"/>
</dbReference>
<feature type="chain" id="PRO_5047332138" description="FimV N-terminal domain-containing protein" evidence="2">
    <location>
        <begin position="23"/>
        <end position="846"/>
    </location>
</feature>
<dbReference type="InterPro" id="IPR036779">
    <property type="entry name" value="LysM_dom_sf"/>
</dbReference>
<dbReference type="NCBIfam" id="TIGR03505">
    <property type="entry name" value="FimV_core"/>
    <property type="match status" value="1"/>
</dbReference>
<feature type="signal peptide" evidence="2">
    <location>
        <begin position="1"/>
        <end position="22"/>
    </location>
</feature>
<gene>
    <name evidence="4" type="ORF">M0G41_13450</name>
</gene>
<reference evidence="4" key="1">
    <citation type="submission" date="2022-04" db="EMBL/GenBank/DDBJ databases">
        <title>Lysobacter sp. CAU 1642 isolated from sea sand.</title>
        <authorList>
            <person name="Kim W."/>
        </authorList>
    </citation>
    <scope>NUCLEOTIDE SEQUENCE</scope>
    <source>
        <strain evidence="4">CAU 1642</strain>
    </source>
</reference>
<evidence type="ECO:0000313" key="5">
    <source>
        <dbReference type="Proteomes" id="UP001431449"/>
    </source>
</evidence>
<dbReference type="InterPro" id="IPR020011">
    <property type="entry name" value="FimV_C"/>
</dbReference>
<feature type="region of interest" description="Disordered" evidence="1">
    <location>
        <begin position="157"/>
        <end position="222"/>
    </location>
</feature>
<dbReference type="Proteomes" id="UP001431449">
    <property type="component" value="Unassembled WGS sequence"/>
</dbReference>
<name>A0ABT0GJT6_9GAMM</name>
<dbReference type="NCBIfam" id="TIGR03504">
    <property type="entry name" value="FimV_Cterm"/>
    <property type="match status" value="1"/>
</dbReference>
<protein>
    <recommendedName>
        <fullName evidence="3">FimV N-terminal domain-containing protein</fullName>
    </recommendedName>
</protein>
<dbReference type="InterPro" id="IPR020012">
    <property type="entry name" value="LysM_FimV"/>
</dbReference>
<dbReference type="Gene3D" id="1.20.58.2200">
    <property type="match status" value="1"/>
</dbReference>
<feature type="region of interest" description="Disordered" evidence="1">
    <location>
        <begin position="673"/>
        <end position="724"/>
    </location>
</feature>
<evidence type="ECO:0000259" key="3">
    <source>
        <dbReference type="Pfam" id="PF25800"/>
    </source>
</evidence>
<keyword evidence="2" id="KW-0732">Signal</keyword>
<dbReference type="Pfam" id="PF25800">
    <property type="entry name" value="FimV_N"/>
    <property type="match status" value="1"/>
</dbReference>
<comment type="caution">
    <text evidence="4">The sequence shown here is derived from an EMBL/GenBank/DDBJ whole genome shotgun (WGS) entry which is preliminary data.</text>
</comment>
<keyword evidence="5" id="KW-1185">Reference proteome</keyword>
<feature type="region of interest" description="Disordered" evidence="1">
    <location>
        <begin position="305"/>
        <end position="353"/>
    </location>
</feature>
<dbReference type="CDD" id="cd00118">
    <property type="entry name" value="LysM"/>
    <property type="match status" value="1"/>
</dbReference>
<organism evidence="4 5">
    <name type="scientific">Pseudomarimonas salicorniae</name>
    <dbReference type="NCBI Taxonomy" id="2933270"/>
    <lineage>
        <taxon>Bacteria</taxon>
        <taxon>Pseudomonadati</taxon>
        <taxon>Pseudomonadota</taxon>
        <taxon>Gammaproteobacteria</taxon>
        <taxon>Lysobacterales</taxon>
        <taxon>Lysobacteraceae</taxon>
        <taxon>Pseudomarimonas</taxon>
    </lineage>
</organism>
<evidence type="ECO:0000256" key="1">
    <source>
        <dbReference type="SAM" id="MobiDB-lite"/>
    </source>
</evidence>
<feature type="compositionally biased region" description="Low complexity" evidence="1">
    <location>
        <begin position="335"/>
        <end position="346"/>
    </location>
</feature>
<feature type="domain" description="FimV N-terminal" evidence="3">
    <location>
        <begin position="23"/>
        <end position="130"/>
    </location>
</feature>
<dbReference type="InterPro" id="IPR057840">
    <property type="entry name" value="FimV_N"/>
</dbReference>
<proteinExistence type="predicted"/>
<evidence type="ECO:0000256" key="2">
    <source>
        <dbReference type="SAM" id="SignalP"/>
    </source>
</evidence>
<feature type="compositionally biased region" description="Pro residues" evidence="1">
    <location>
        <begin position="198"/>
        <end position="212"/>
    </location>
</feature>
<dbReference type="InterPro" id="IPR018392">
    <property type="entry name" value="LysM"/>
</dbReference>
<sequence>MLKNQRLTLALALALGSSHALALGLGSIDVRTRLNEPLVAEIPIVGSSQAELAELRVRLASPEAFERIGLDRPAILAANLEFSVDNQGARPVIRVTTPSKIRDPYLNFLLEVEWGRGRVLREYTVLLDPPVTAVSRVTPAPQVPSVAQTAPVLPAEPATPVEPLEAPPPIREPVAPPAATQPTAPPPQPAAVQQPALPVQPAPLPPPAPPAQPRQDNYGPVRDGETLWSIAEFVRPNDTVSMNQVMLALLAANPDAFIDQNIHRLKRGAVLRIPTADEVRAVAEQAAASQVIEQTREWRARSGAIEQPAGQARTGQTASAAADSADSRLELVPPAGEQASRAQSGAAQGGEGTELRADLNRAREQVTALQQENRELRSRVDDLEQIDTDAKRLIELKDSELAAAQARVAELEQALAAAGRSAAAPAEVDQPAQPPAEALPAEVAQVDPALVDPAAEAGEEAPAESIDGIDPAAEAPAEALPSEALPSEALPAPDSAPAERAPIETAPAEPVAEPWYRNPLILGGGLGVLLLGGLLAWFASRGKKASPARPVRGGSVADSFAAGPVSGAAVAAAGSEEDAEAQILVDAIAEQPDDLNRHLALVRHYYEQRDASGFEGAAEAMYAQLFDPEDLSWKQVLVMGRDLLPDHPLFAAGADETESSEEDSTSYRQDLELADEDVTDSLDEPQPARDGEIEWEAPGAVSGGDDEEGYGAPEAAAADDADTTQTFSLDDINRMVEEDNIDQDNAVTEEIPSVPDGLPGDMDDAELAASDGGEPPPLTDLDFDGDAELADANIDADDAAATKLELARAYLDMGDVEGARGMLEEVVNEGNAGQRSEAKRLLDEIR</sequence>
<feature type="compositionally biased region" description="Acidic residues" evidence="1">
    <location>
        <begin position="673"/>
        <end position="683"/>
    </location>
</feature>